<comment type="caution">
    <text evidence="1">The sequence shown here is derived from an EMBL/GenBank/DDBJ whole genome shotgun (WGS) entry which is preliminary data.</text>
</comment>
<evidence type="ECO:0000313" key="2">
    <source>
        <dbReference type="Proteomes" id="UP000289738"/>
    </source>
</evidence>
<protein>
    <submittedName>
        <fullName evidence="1">Uncharacterized protein</fullName>
    </submittedName>
</protein>
<dbReference type="EMBL" id="SDMP01000012">
    <property type="protein sequence ID" value="RYR25099.1"/>
    <property type="molecule type" value="Genomic_DNA"/>
</dbReference>
<dbReference type="Proteomes" id="UP000289738">
    <property type="component" value="Chromosome B02"/>
</dbReference>
<sequence length="128" mass="15756">MFILQEKFIWDKTYNLMIRKIFDHWMARRLQQMLEDVRERRDHLTIWLHPDIKKTLYIHWETDEGFKRRRLKNRANRTLARSSKYTSGSMTFIKTKARLSKSLDHEATMAETFKYTHTMKENKEKFAN</sequence>
<dbReference type="AlphaFoldDB" id="A0A445AF92"/>
<name>A0A445AF92_ARAHY</name>
<keyword evidence="2" id="KW-1185">Reference proteome</keyword>
<evidence type="ECO:0000313" key="1">
    <source>
        <dbReference type="EMBL" id="RYR25099.1"/>
    </source>
</evidence>
<organism evidence="1 2">
    <name type="scientific">Arachis hypogaea</name>
    <name type="common">Peanut</name>
    <dbReference type="NCBI Taxonomy" id="3818"/>
    <lineage>
        <taxon>Eukaryota</taxon>
        <taxon>Viridiplantae</taxon>
        <taxon>Streptophyta</taxon>
        <taxon>Embryophyta</taxon>
        <taxon>Tracheophyta</taxon>
        <taxon>Spermatophyta</taxon>
        <taxon>Magnoliopsida</taxon>
        <taxon>eudicotyledons</taxon>
        <taxon>Gunneridae</taxon>
        <taxon>Pentapetalae</taxon>
        <taxon>rosids</taxon>
        <taxon>fabids</taxon>
        <taxon>Fabales</taxon>
        <taxon>Fabaceae</taxon>
        <taxon>Papilionoideae</taxon>
        <taxon>50 kb inversion clade</taxon>
        <taxon>dalbergioids sensu lato</taxon>
        <taxon>Dalbergieae</taxon>
        <taxon>Pterocarpus clade</taxon>
        <taxon>Arachis</taxon>
    </lineage>
</organism>
<proteinExistence type="predicted"/>
<gene>
    <name evidence="1" type="ORF">Ahy_B02g058725</name>
</gene>
<accession>A0A445AF92</accession>
<reference evidence="1 2" key="1">
    <citation type="submission" date="2019-01" db="EMBL/GenBank/DDBJ databases">
        <title>Sequencing of cultivated peanut Arachis hypogaea provides insights into genome evolution and oil improvement.</title>
        <authorList>
            <person name="Chen X."/>
        </authorList>
    </citation>
    <scope>NUCLEOTIDE SEQUENCE [LARGE SCALE GENOMIC DNA]</scope>
    <source>
        <strain evidence="2">cv. Fuhuasheng</strain>
        <tissue evidence="1">Leaves</tissue>
    </source>
</reference>